<comment type="caution">
    <text evidence="1">The sequence shown here is derived from an EMBL/GenBank/DDBJ whole genome shotgun (WGS) entry which is preliminary data.</text>
</comment>
<dbReference type="EMBL" id="JACXVP010000006">
    <property type="protein sequence ID" value="KAG5598688.1"/>
    <property type="molecule type" value="Genomic_DNA"/>
</dbReference>
<sequence length="151" mass="17076">MARDPWDVKKGDCAEFYASYVATLLGSISKRSKPLAQDPLTSTLVRWCPMDISPATIRRFLYGLLWVTPRPSMAESLTTEMGHCAGVGAFRRNSEQCRAVILWLAVIIAEMAKRRNGSFAPRLGIIRRLTLTFVAKFFPSSVRIRCRHKSR</sequence>
<accession>A0A9J5YGD2</accession>
<reference evidence="1 2" key="1">
    <citation type="submission" date="2020-09" db="EMBL/GenBank/DDBJ databases">
        <title>De no assembly of potato wild relative species, Solanum commersonii.</title>
        <authorList>
            <person name="Cho K."/>
        </authorList>
    </citation>
    <scope>NUCLEOTIDE SEQUENCE [LARGE SCALE GENOMIC DNA]</scope>
    <source>
        <strain evidence="1">LZ3.2</strain>
        <tissue evidence="1">Leaf</tissue>
    </source>
</reference>
<evidence type="ECO:0000313" key="1">
    <source>
        <dbReference type="EMBL" id="KAG5598688.1"/>
    </source>
</evidence>
<name>A0A9J5YGD2_SOLCO</name>
<gene>
    <name evidence="1" type="ORF">H5410_030058</name>
</gene>
<keyword evidence="2" id="KW-1185">Reference proteome</keyword>
<proteinExistence type="predicted"/>
<protein>
    <submittedName>
        <fullName evidence="1">Uncharacterized protein</fullName>
    </submittedName>
</protein>
<dbReference type="Proteomes" id="UP000824120">
    <property type="component" value="Chromosome 6"/>
</dbReference>
<evidence type="ECO:0000313" key="2">
    <source>
        <dbReference type="Proteomes" id="UP000824120"/>
    </source>
</evidence>
<organism evidence="1 2">
    <name type="scientific">Solanum commersonii</name>
    <name type="common">Commerson's wild potato</name>
    <name type="synonym">Commerson's nightshade</name>
    <dbReference type="NCBI Taxonomy" id="4109"/>
    <lineage>
        <taxon>Eukaryota</taxon>
        <taxon>Viridiplantae</taxon>
        <taxon>Streptophyta</taxon>
        <taxon>Embryophyta</taxon>
        <taxon>Tracheophyta</taxon>
        <taxon>Spermatophyta</taxon>
        <taxon>Magnoliopsida</taxon>
        <taxon>eudicotyledons</taxon>
        <taxon>Gunneridae</taxon>
        <taxon>Pentapetalae</taxon>
        <taxon>asterids</taxon>
        <taxon>lamiids</taxon>
        <taxon>Solanales</taxon>
        <taxon>Solanaceae</taxon>
        <taxon>Solanoideae</taxon>
        <taxon>Solaneae</taxon>
        <taxon>Solanum</taxon>
    </lineage>
</organism>
<dbReference type="OrthoDB" id="1327928at2759"/>
<dbReference type="AlphaFoldDB" id="A0A9J5YGD2"/>